<dbReference type="EMBL" id="MPDP01000263">
    <property type="protein sequence ID" value="KAK1465335.1"/>
    <property type="molecule type" value="Genomic_DNA"/>
</dbReference>
<keyword evidence="2" id="KW-1185">Reference proteome</keyword>
<protein>
    <submittedName>
        <fullName evidence="1">Uncharacterized protein</fullName>
    </submittedName>
</protein>
<accession>A0AAI9XZ12</accession>
<comment type="caution">
    <text evidence="1">The sequence shown here is derived from an EMBL/GenBank/DDBJ whole genome shotgun (WGS) entry which is preliminary data.</text>
</comment>
<proteinExistence type="predicted"/>
<evidence type="ECO:0000313" key="2">
    <source>
        <dbReference type="Proteomes" id="UP001239213"/>
    </source>
</evidence>
<organism evidence="1 2">
    <name type="scientific">Colletotrichum cuscutae</name>
    <dbReference type="NCBI Taxonomy" id="1209917"/>
    <lineage>
        <taxon>Eukaryota</taxon>
        <taxon>Fungi</taxon>
        <taxon>Dikarya</taxon>
        <taxon>Ascomycota</taxon>
        <taxon>Pezizomycotina</taxon>
        <taxon>Sordariomycetes</taxon>
        <taxon>Hypocreomycetidae</taxon>
        <taxon>Glomerellales</taxon>
        <taxon>Glomerellaceae</taxon>
        <taxon>Colletotrichum</taxon>
        <taxon>Colletotrichum acutatum species complex</taxon>
    </lineage>
</organism>
<reference evidence="1" key="1">
    <citation type="submission" date="2016-11" db="EMBL/GenBank/DDBJ databases">
        <title>The genome sequence of Colletotrichum cuscutae.</title>
        <authorList>
            <person name="Baroncelli R."/>
        </authorList>
    </citation>
    <scope>NUCLEOTIDE SEQUENCE</scope>
    <source>
        <strain evidence="1">IMI 304802</strain>
    </source>
</reference>
<sequence length="559" mass="62281">MRPRDILTREAASCHYFTANRGLAVAGTVSGLQVGCNKSREAEEEIWLTSSWFTRDLHDASQYCAGINKRRCGGRQAASRKRDDGRRSYDTITASDGGKLRASCWKGLELGRIQEETKSSGLLASTYLRAPMSSVLSCPNGLLQKLALAGIPGCAFPDVFESFLLERRKAPDLPGSKLPAGGAAFEIEKRPKKKKILSRPGLMGLPASRSRPPIRNLGSSPLASFHPGDLFLITHVSLLCYLAYVADRGNLRRVRDGFLASHCKLWRAELSTVEYSVHKSYLPYSTGDGDGGTYLSFICLFPLCSSMIKKRKQDNKQPSHVSESGPCTLSSANLSKYSAASHQLTQSAEDPFQAGFFLSPMIYSVSSSECENSPSSLAPSNAVARFSLAAISFLLPTPFFGFETENIELSWCFRREPREDIEGATGRGQAGFRLIISFEAHNQRRGCKCNGAINRALLQCTPVLRYYLHTQYNKRNMLRACFVGLVFLTFLQKLKLGTWKEQDEMDLLTYLTDTSYRYFWSQKSRGWPVGRVVRAWLIYAHVIRRRLALVLRLLPSGLI</sequence>
<dbReference type="AlphaFoldDB" id="A0AAI9XZ12"/>
<evidence type="ECO:0000313" key="1">
    <source>
        <dbReference type="EMBL" id="KAK1465335.1"/>
    </source>
</evidence>
<name>A0AAI9XZ12_9PEZI</name>
<gene>
    <name evidence="1" type="ORF">CCUS01_07741</name>
</gene>
<dbReference type="Proteomes" id="UP001239213">
    <property type="component" value="Unassembled WGS sequence"/>
</dbReference>